<accession>A0A9J7L9S1</accession>
<feature type="region of interest" description="Disordered" evidence="1">
    <location>
        <begin position="289"/>
        <end position="370"/>
    </location>
</feature>
<sequence>MEVVETSVESLDLGSILPTSQRKEEEDRIDCLEQQLCELQSWFSSMEARLDVSGLHAISCLEDVEDSLARHQAITEQIHDRQRDIDELLLLCADLLHKPAVRMCSPLSQSFSDTSGHSQDLDLEEPTETDDKYSADPPMKGIISNIDSDKGNISSSQPTKENITDVDDCVEDKNTEQLRDGAKEEHASHDSSLQQDDVMTQDESTMSIDMMEGGEEDEEEGDSLQFLALVLELRWNTVTMAANDIQCRLEEKLNTYKGIYRCALGPEPQYADEFQTSQITQDSTVEDAYMQSSDVTDSQTVASLNNEATKTPDVVEESNGDDWSNKSEAGSSEDRATPESNGDVIPFPEEDYEKVTSDDSRDNERDLEGTLYTHTKTVTKIVEEVSGTVTVVERDVTTTESMSRISTDSLDRIPVKESSLVPQDPNDLSDDSLDDENSESDLPVGHHGEEPNLHELDANTTEKEPSAAEDETERHDEEERGADENDQDCGTEDDMDVDSLGSGDEADEASEEEKRRKQQEDKLRERLKKACARQGPVGTAGRHGAVARGGDVHGRGRLPSCAKCSERAGAPRSPTRRCPPAQPDRH</sequence>
<proteinExistence type="predicted"/>
<name>A0A9J7L9S1_BRAFL</name>
<keyword evidence="2" id="KW-1185">Reference proteome</keyword>
<feature type="compositionally biased region" description="Polar residues" evidence="1">
    <location>
        <begin position="109"/>
        <end position="118"/>
    </location>
</feature>
<feature type="region of interest" description="Disordered" evidence="1">
    <location>
        <begin position="109"/>
        <end position="201"/>
    </location>
</feature>
<reference evidence="2" key="1">
    <citation type="journal article" date="2020" name="Nat. Ecol. Evol.">
        <title>Deeply conserved synteny resolves early events in vertebrate evolution.</title>
        <authorList>
            <person name="Simakov O."/>
            <person name="Marletaz F."/>
            <person name="Yue J.X."/>
            <person name="O'Connell B."/>
            <person name="Jenkins J."/>
            <person name="Brandt A."/>
            <person name="Calef R."/>
            <person name="Tung C.H."/>
            <person name="Huang T.K."/>
            <person name="Schmutz J."/>
            <person name="Satoh N."/>
            <person name="Yu J.K."/>
            <person name="Putnam N.H."/>
            <person name="Green R.E."/>
            <person name="Rokhsar D.S."/>
        </authorList>
    </citation>
    <scope>NUCLEOTIDE SEQUENCE [LARGE SCALE GENOMIC DNA]</scope>
    <source>
        <strain evidence="2">S238N-H82</strain>
    </source>
</reference>
<feature type="compositionally biased region" description="Polar residues" evidence="1">
    <location>
        <begin position="151"/>
        <end position="161"/>
    </location>
</feature>
<gene>
    <name evidence="3" type="primary">LOC118416549</name>
</gene>
<dbReference type="OMA" id="AMEQWRE"/>
<protein>
    <submittedName>
        <fullName evidence="3">Uncharacterized protein LOC118416549 isoform X1</fullName>
    </submittedName>
</protein>
<feature type="compositionally biased region" description="Basic and acidic residues" evidence="1">
    <location>
        <begin position="171"/>
        <end position="189"/>
    </location>
</feature>
<feature type="compositionally biased region" description="Acidic residues" evidence="1">
    <location>
        <begin position="427"/>
        <end position="439"/>
    </location>
</feature>
<dbReference type="Gene3D" id="1.20.58.60">
    <property type="match status" value="1"/>
</dbReference>
<dbReference type="KEGG" id="bfo:118416549"/>
<feature type="compositionally biased region" description="Polar residues" evidence="1">
    <location>
        <begin position="190"/>
        <end position="201"/>
    </location>
</feature>
<dbReference type="Proteomes" id="UP000001554">
    <property type="component" value="Chromosome 5"/>
</dbReference>
<organism evidence="2 3">
    <name type="scientific">Branchiostoma floridae</name>
    <name type="common">Florida lancelet</name>
    <name type="synonym">Amphioxus</name>
    <dbReference type="NCBI Taxonomy" id="7739"/>
    <lineage>
        <taxon>Eukaryota</taxon>
        <taxon>Metazoa</taxon>
        <taxon>Chordata</taxon>
        <taxon>Cephalochordata</taxon>
        <taxon>Leptocardii</taxon>
        <taxon>Amphioxiformes</taxon>
        <taxon>Branchiostomatidae</taxon>
        <taxon>Branchiostoma</taxon>
    </lineage>
</organism>
<feature type="region of interest" description="Disordered" evidence="1">
    <location>
        <begin position="398"/>
        <end position="586"/>
    </location>
</feature>
<dbReference type="SUPFAM" id="SSF46966">
    <property type="entry name" value="Spectrin repeat"/>
    <property type="match status" value="1"/>
</dbReference>
<reference evidence="3" key="2">
    <citation type="submission" date="2025-08" db="UniProtKB">
        <authorList>
            <consortium name="RefSeq"/>
        </authorList>
    </citation>
    <scope>IDENTIFICATION</scope>
    <source>
        <strain evidence="3">S238N-H82</strain>
        <tissue evidence="3">Testes</tissue>
    </source>
</reference>
<feature type="compositionally biased region" description="Basic and acidic residues" evidence="1">
    <location>
        <begin position="353"/>
        <end position="368"/>
    </location>
</feature>
<dbReference type="GeneID" id="118416549"/>
<dbReference type="OrthoDB" id="6129702at2759"/>
<dbReference type="RefSeq" id="XP_035677573.1">
    <property type="nucleotide sequence ID" value="XM_035821680.1"/>
</dbReference>
<evidence type="ECO:0000313" key="3">
    <source>
        <dbReference type="RefSeq" id="XP_035677573.1"/>
    </source>
</evidence>
<dbReference type="AlphaFoldDB" id="A0A9J7L9S1"/>
<feature type="compositionally biased region" description="Basic and acidic residues" evidence="1">
    <location>
        <begin position="512"/>
        <end position="524"/>
    </location>
</feature>
<evidence type="ECO:0000313" key="2">
    <source>
        <dbReference type="Proteomes" id="UP000001554"/>
    </source>
</evidence>
<feature type="compositionally biased region" description="Basic and acidic residues" evidence="1">
    <location>
        <begin position="444"/>
        <end position="478"/>
    </location>
</feature>
<feature type="compositionally biased region" description="Acidic residues" evidence="1">
    <location>
        <begin position="479"/>
        <end position="497"/>
    </location>
</feature>
<evidence type="ECO:0000256" key="1">
    <source>
        <dbReference type="SAM" id="MobiDB-lite"/>
    </source>
</evidence>
<feature type="compositionally biased region" description="Polar residues" evidence="1">
    <location>
        <begin position="290"/>
        <end position="309"/>
    </location>
</feature>